<dbReference type="InterPro" id="IPR015421">
    <property type="entry name" value="PyrdxlP-dep_Trfase_major"/>
</dbReference>
<protein>
    <submittedName>
        <fullName evidence="6">Transcriptional regulator, GntR family domain</fullName>
        <ecNumber evidence="6">2.6.1.1</ecNumber>
    </submittedName>
</protein>
<dbReference type="CDD" id="cd07377">
    <property type="entry name" value="WHTH_GntR"/>
    <property type="match status" value="1"/>
</dbReference>
<dbReference type="HOGENOM" id="CLU_017584_0_0_11"/>
<keyword evidence="6" id="KW-0032">Aminotransferase</keyword>
<dbReference type="CDD" id="cd00609">
    <property type="entry name" value="AAT_like"/>
    <property type="match status" value="1"/>
</dbReference>
<dbReference type="Gene3D" id="3.40.640.10">
    <property type="entry name" value="Type I PLP-dependent aspartate aminotransferase-like (Major domain)"/>
    <property type="match status" value="1"/>
</dbReference>
<dbReference type="InterPro" id="IPR004839">
    <property type="entry name" value="Aminotransferase_I/II_large"/>
</dbReference>
<dbReference type="SUPFAM" id="SSF53383">
    <property type="entry name" value="PLP-dependent transferases"/>
    <property type="match status" value="1"/>
</dbReference>
<keyword evidence="2" id="KW-0663">Pyridoxal phosphate</keyword>
<keyword evidence="4" id="KW-0238">DNA-binding</keyword>
<dbReference type="InterPro" id="IPR051446">
    <property type="entry name" value="HTH_trans_reg/aminotransferase"/>
</dbReference>
<evidence type="ECO:0000256" key="1">
    <source>
        <dbReference type="ARBA" id="ARBA00005384"/>
    </source>
</evidence>
<dbReference type="PROSITE" id="PS50949">
    <property type="entry name" value="HTH_GNTR"/>
    <property type="match status" value="1"/>
</dbReference>
<dbReference type="PANTHER" id="PTHR46577">
    <property type="entry name" value="HTH-TYPE TRANSCRIPTIONAL REGULATORY PROTEIN GABR"/>
    <property type="match status" value="1"/>
</dbReference>
<dbReference type="GO" id="GO:0004069">
    <property type="term" value="F:L-aspartate:2-oxoglutarate aminotransferase activity"/>
    <property type="evidence" value="ECO:0007669"/>
    <property type="project" value="UniProtKB-EC"/>
</dbReference>
<evidence type="ECO:0000256" key="5">
    <source>
        <dbReference type="ARBA" id="ARBA00023163"/>
    </source>
</evidence>
<keyword evidence="5" id="KW-0804">Transcription</keyword>
<dbReference type="GO" id="GO:0003700">
    <property type="term" value="F:DNA-binding transcription factor activity"/>
    <property type="evidence" value="ECO:0007669"/>
    <property type="project" value="InterPro"/>
</dbReference>
<evidence type="ECO:0000256" key="2">
    <source>
        <dbReference type="ARBA" id="ARBA00022898"/>
    </source>
</evidence>
<dbReference type="GO" id="GO:0030170">
    <property type="term" value="F:pyridoxal phosphate binding"/>
    <property type="evidence" value="ECO:0007669"/>
    <property type="project" value="InterPro"/>
</dbReference>
<evidence type="ECO:0000256" key="3">
    <source>
        <dbReference type="ARBA" id="ARBA00023015"/>
    </source>
</evidence>
<dbReference type="InterPro" id="IPR015422">
    <property type="entry name" value="PyrdxlP-dep_Trfase_small"/>
</dbReference>
<evidence type="ECO:0000313" key="6">
    <source>
        <dbReference type="EMBL" id="AIY16647.1"/>
    </source>
</evidence>
<accession>A0A0A1DJ10</accession>
<gene>
    <name evidence="6" type="ORF">KR76_07470</name>
</gene>
<evidence type="ECO:0000313" key="7">
    <source>
        <dbReference type="Proteomes" id="UP000030300"/>
    </source>
</evidence>
<evidence type="ECO:0000256" key="4">
    <source>
        <dbReference type="ARBA" id="ARBA00023125"/>
    </source>
</evidence>
<organism evidence="6 7">
    <name type="scientific">Nocardioides simplex</name>
    <name type="common">Arthrobacter simplex</name>
    <dbReference type="NCBI Taxonomy" id="2045"/>
    <lineage>
        <taxon>Bacteria</taxon>
        <taxon>Bacillati</taxon>
        <taxon>Actinomycetota</taxon>
        <taxon>Actinomycetes</taxon>
        <taxon>Propionibacteriales</taxon>
        <taxon>Nocardioidaceae</taxon>
        <taxon>Pimelobacter</taxon>
    </lineage>
</organism>
<dbReference type="InterPro" id="IPR000524">
    <property type="entry name" value="Tscrpt_reg_HTH_GntR"/>
</dbReference>
<keyword evidence="7" id="KW-1185">Reference proteome</keyword>
<sequence length="472" mass="50071">MNDDSSARIVAALRSWIRDAPAGAQLPSTRALVQAHGASPVTVQKALRRLGAEGLVESRPGVGTFVRTVRPARGPDFGWQTAALRTPRAVLPRIAGPLLTAPPDAQVLHAGYPGPELLPERLVRTALGRAARGAAATGRPPAAGVPELRAWFATELADATPAHLGAVTPADVVIAPGSQSALSSIFRALVAPGQPLLVESPTYWGAIQAARQAGVELVPVPVADDGAGPDPAEVDRSFRETGARAFYAQPNYANPTGAQWSVERADEILAVVRAHGAFLVDDDWAHDFGIDTTPRPVAAHDDAGHVVYLRSLTKSVSPALRVAAVIARGPARDRILNDRAAESMYVSGLLQQAALEVVSDPGWRTHLRRLRTQLRARRDLLVESLREHAPSVAVDVVPPGGLHLWARLPGGTDVERLVRDCAADGVWVAGGDEWFPAEPSAPYLRLSYIGAEPGGYPDAVRVVERALGVQQR</sequence>
<dbReference type="AlphaFoldDB" id="A0A0A1DJ10"/>
<keyword evidence="6" id="KW-0808">Transferase</keyword>
<dbReference type="KEGG" id="psim:KR76_07470"/>
<dbReference type="eggNOG" id="COG1167">
    <property type="taxonomic scope" value="Bacteria"/>
</dbReference>
<dbReference type="Pfam" id="PF00392">
    <property type="entry name" value="GntR"/>
    <property type="match status" value="1"/>
</dbReference>
<dbReference type="Gene3D" id="1.10.10.10">
    <property type="entry name" value="Winged helix-like DNA-binding domain superfamily/Winged helix DNA-binding domain"/>
    <property type="match status" value="1"/>
</dbReference>
<dbReference type="SUPFAM" id="SSF46785">
    <property type="entry name" value="Winged helix' DNA-binding domain"/>
    <property type="match status" value="1"/>
</dbReference>
<name>A0A0A1DJ10_NOCSI</name>
<dbReference type="OrthoDB" id="9802328at2"/>
<keyword evidence="3" id="KW-0805">Transcription regulation</keyword>
<dbReference type="InterPro" id="IPR015424">
    <property type="entry name" value="PyrdxlP-dep_Trfase"/>
</dbReference>
<dbReference type="Gene3D" id="3.90.1150.10">
    <property type="entry name" value="Aspartate Aminotransferase, domain 1"/>
    <property type="match status" value="1"/>
</dbReference>
<dbReference type="RefSeq" id="WP_038677502.1">
    <property type="nucleotide sequence ID" value="NZ_BJMC01000017.1"/>
</dbReference>
<dbReference type="GO" id="GO:0003677">
    <property type="term" value="F:DNA binding"/>
    <property type="evidence" value="ECO:0007669"/>
    <property type="project" value="UniProtKB-KW"/>
</dbReference>
<dbReference type="GeneID" id="96608771"/>
<comment type="similarity">
    <text evidence="1">In the C-terminal section; belongs to the class-I pyridoxal-phosphate-dependent aminotransferase family.</text>
</comment>
<dbReference type="STRING" id="2045.KR76_07470"/>
<reference evidence="6 7" key="1">
    <citation type="journal article" date="2015" name="Genome Announc.">
        <title>Complete Genome Sequence of Steroid-Transforming Nocardioides simplex VKM Ac-2033D.</title>
        <authorList>
            <person name="Shtratnikova V.Y."/>
            <person name="Schelkunov M.I."/>
            <person name="Pekov Y.A."/>
            <person name="Fokina V.V."/>
            <person name="Logacheva M.D."/>
            <person name="Sokolov S.L."/>
            <person name="Bragin E.Y."/>
            <person name="Ashapkin V.V."/>
            <person name="Donova M.V."/>
        </authorList>
    </citation>
    <scope>NUCLEOTIDE SEQUENCE [LARGE SCALE GENOMIC DNA]</scope>
    <source>
        <strain evidence="6 7">VKM Ac-2033D</strain>
    </source>
</reference>
<dbReference type="Pfam" id="PF00155">
    <property type="entry name" value="Aminotran_1_2"/>
    <property type="match status" value="1"/>
</dbReference>
<dbReference type="PANTHER" id="PTHR46577:SF2">
    <property type="entry name" value="TRANSCRIPTIONAL REGULATORY PROTEIN"/>
    <property type="match status" value="1"/>
</dbReference>
<dbReference type="SMART" id="SM00345">
    <property type="entry name" value="HTH_GNTR"/>
    <property type="match status" value="1"/>
</dbReference>
<dbReference type="EMBL" id="CP009896">
    <property type="protein sequence ID" value="AIY16647.1"/>
    <property type="molecule type" value="Genomic_DNA"/>
</dbReference>
<dbReference type="Proteomes" id="UP000030300">
    <property type="component" value="Chromosome"/>
</dbReference>
<dbReference type="InterPro" id="IPR036388">
    <property type="entry name" value="WH-like_DNA-bd_sf"/>
</dbReference>
<dbReference type="EC" id="2.6.1.1" evidence="6"/>
<dbReference type="InterPro" id="IPR036390">
    <property type="entry name" value="WH_DNA-bd_sf"/>
</dbReference>
<proteinExistence type="inferred from homology"/>